<dbReference type="InterPro" id="IPR041664">
    <property type="entry name" value="AAA_16"/>
</dbReference>
<keyword evidence="8" id="KW-1185">Reference proteome</keyword>
<gene>
    <name evidence="7" type="primary">cdc6</name>
    <name evidence="7" type="ORF">GCM10009021_09410</name>
</gene>
<keyword evidence="2 4" id="KW-0547">Nucleotide-binding</keyword>
<dbReference type="PANTHER" id="PTHR10763:SF26">
    <property type="entry name" value="CELL DIVISION CONTROL PROTEIN 6 HOMOLOG"/>
    <property type="match status" value="1"/>
</dbReference>
<dbReference type="InterPro" id="IPR015163">
    <property type="entry name" value="Cdc6_C"/>
</dbReference>
<keyword evidence="3 4" id="KW-0067">ATP-binding</keyword>
<dbReference type="SMART" id="SM00382">
    <property type="entry name" value="AAA"/>
    <property type="match status" value="1"/>
</dbReference>
<feature type="domain" description="Cdc6 C-terminal" evidence="6">
    <location>
        <begin position="308"/>
        <end position="380"/>
    </location>
</feature>
<dbReference type="InterPro" id="IPR003593">
    <property type="entry name" value="AAA+_ATPase"/>
</dbReference>
<dbReference type="InterPro" id="IPR050311">
    <property type="entry name" value="ORC1/CDC6"/>
</dbReference>
<dbReference type="Pfam" id="PF13191">
    <property type="entry name" value="AAA_16"/>
    <property type="match status" value="1"/>
</dbReference>
<dbReference type="SMART" id="SM01074">
    <property type="entry name" value="Cdc6_C"/>
    <property type="match status" value="1"/>
</dbReference>
<evidence type="ECO:0000256" key="2">
    <source>
        <dbReference type="ARBA" id="ARBA00022741"/>
    </source>
</evidence>
<feature type="binding site" evidence="4">
    <location>
        <position position="227"/>
    </location>
    <ligand>
        <name>ATP</name>
        <dbReference type="ChEBI" id="CHEBI:30616"/>
    </ligand>
</feature>
<dbReference type="GO" id="GO:0006260">
    <property type="term" value="P:DNA replication"/>
    <property type="evidence" value="ECO:0007669"/>
    <property type="project" value="UniProtKB-UniRule"/>
</dbReference>
<sequence length="380" mass="42519">MRTHVTAMADDSDGMLSWDESVFRDEHVFEIDYVPEAFRHRESQLQTLQYALRPAVRGNRPLNAIVRGPPGTGKTTAIQKLFGELGGQPGVRPVRVNCQVDGTRYGVFSRVFQSIFDYEPPSSGVSFKKLFGQVADRLVDEEEVLVVALDDVNYLFYENEASDTLYSLLRAHETHPGAKVGVVLVSSDTDLDVVEALDGRVQSVFRPEEAYFPIYDREEVADILGERVRVGFRDGALPMSVLDRVAEQTAEAGDLRVGIDMLRRAGLHAESRASETVSIEDVEAVSERARNHRLTRDIEALSDVERALLETVAAHDGDRAGDVYDAFAERTDLGYTRYTELVNKLDRLDLIDARYESLEGRGRSRTLTLAHDADAVERRL</sequence>
<organism evidence="7 8">
    <name type="scientific">Halarchaeum nitratireducens</name>
    <dbReference type="NCBI Taxonomy" id="489913"/>
    <lineage>
        <taxon>Archaea</taxon>
        <taxon>Methanobacteriati</taxon>
        <taxon>Methanobacteriota</taxon>
        <taxon>Stenosarchaea group</taxon>
        <taxon>Halobacteria</taxon>
        <taxon>Halobacteriales</taxon>
        <taxon>Halobacteriaceae</taxon>
    </lineage>
</organism>
<comment type="function">
    <text evidence="4">Involved in regulation of DNA replication.</text>
</comment>
<reference evidence="7 8" key="1">
    <citation type="journal article" date="2019" name="Int. J. Syst. Evol. Microbiol.">
        <title>The Global Catalogue of Microorganisms (GCM) 10K type strain sequencing project: providing services to taxonomists for standard genome sequencing and annotation.</title>
        <authorList>
            <consortium name="The Broad Institute Genomics Platform"/>
            <consortium name="The Broad Institute Genome Sequencing Center for Infectious Disease"/>
            <person name="Wu L."/>
            <person name="Ma J."/>
        </authorList>
    </citation>
    <scope>NUCLEOTIDE SEQUENCE [LARGE SCALE GENOMIC DNA]</scope>
    <source>
        <strain evidence="7 8">JCM 16331</strain>
    </source>
</reference>
<proteinExistence type="inferred from homology"/>
<evidence type="ECO:0000313" key="8">
    <source>
        <dbReference type="Proteomes" id="UP000608850"/>
    </source>
</evidence>
<dbReference type="NCBIfam" id="NF001626">
    <property type="entry name" value="PRK00411.1-5"/>
    <property type="match status" value="1"/>
</dbReference>
<dbReference type="InterPro" id="IPR014277">
    <property type="entry name" value="Orc1/Cdc6_arc"/>
</dbReference>
<keyword evidence="1 4" id="KW-0235">DNA replication</keyword>
<dbReference type="InterPro" id="IPR036390">
    <property type="entry name" value="WH_DNA-bd_sf"/>
</dbReference>
<dbReference type="Proteomes" id="UP000608850">
    <property type="component" value="Unassembled WGS sequence"/>
</dbReference>
<dbReference type="HAMAP" id="MF_01407">
    <property type="entry name" value="ORC1_type_DNA_replic_protein"/>
    <property type="match status" value="1"/>
</dbReference>
<comment type="caution">
    <text evidence="7">The sequence shown here is derived from an EMBL/GenBank/DDBJ whole genome shotgun (WGS) entry which is preliminary data.</text>
</comment>
<evidence type="ECO:0000259" key="6">
    <source>
        <dbReference type="SMART" id="SM01074"/>
    </source>
</evidence>
<feature type="domain" description="AAA+ ATPase" evidence="5">
    <location>
        <begin position="60"/>
        <end position="209"/>
    </location>
</feature>
<evidence type="ECO:0000256" key="1">
    <source>
        <dbReference type="ARBA" id="ARBA00022705"/>
    </source>
</evidence>
<evidence type="ECO:0000313" key="7">
    <source>
        <dbReference type="EMBL" id="GGN11571.1"/>
    </source>
</evidence>
<dbReference type="NCBIfam" id="NF001624">
    <property type="entry name" value="PRK00411.1-2"/>
    <property type="match status" value="1"/>
</dbReference>
<dbReference type="InterPro" id="IPR027417">
    <property type="entry name" value="P-loop_NTPase"/>
</dbReference>
<dbReference type="Pfam" id="PF22703">
    <property type="entry name" value="Cdc6_lid"/>
    <property type="match status" value="1"/>
</dbReference>
<name>A0A830G9T8_9EURY</name>
<dbReference type="SUPFAM" id="SSF52540">
    <property type="entry name" value="P-loop containing nucleoside triphosphate hydrolases"/>
    <property type="match status" value="1"/>
</dbReference>
<dbReference type="AlphaFoldDB" id="A0A830G9T8"/>
<feature type="binding site" evidence="4">
    <location>
        <begin position="72"/>
        <end position="76"/>
    </location>
    <ligand>
        <name>ATP</name>
        <dbReference type="ChEBI" id="CHEBI:30616"/>
    </ligand>
</feature>
<dbReference type="PANTHER" id="PTHR10763">
    <property type="entry name" value="CELL DIVISION CONTROL PROTEIN 6-RELATED"/>
    <property type="match status" value="1"/>
</dbReference>
<dbReference type="GO" id="GO:0005524">
    <property type="term" value="F:ATP binding"/>
    <property type="evidence" value="ECO:0007669"/>
    <property type="project" value="UniProtKB-UniRule"/>
</dbReference>
<evidence type="ECO:0000256" key="4">
    <source>
        <dbReference type="HAMAP-Rule" id="MF_01407"/>
    </source>
</evidence>
<dbReference type="Gene3D" id="3.40.50.300">
    <property type="entry name" value="P-loop containing nucleotide triphosphate hydrolases"/>
    <property type="match status" value="1"/>
</dbReference>
<dbReference type="Gene3D" id="1.10.8.60">
    <property type="match status" value="1"/>
</dbReference>
<evidence type="ECO:0000259" key="5">
    <source>
        <dbReference type="SMART" id="SM00382"/>
    </source>
</evidence>
<dbReference type="SUPFAM" id="SSF46785">
    <property type="entry name" value="Winged helix' DNA-binding domain"/>
    <property type="match status" value="1"/>
</dbReference>
<protein>
    <recommendedName>
        <fullName evidence="4">ORC1-type DNA replication protein</fullName>
    </recommendedName>
</protein>
<comment type="similarity">
    <text evidence="4">Belongs to the CDC6/cdc18 family.</text>
</comment>
<feature type="binding site" evidence="4">
    <location>
        <position position="215"/>
    </location>
    <ligand>
        <name>ATP</name>
        <dbReference type="ChEBI" id="CHEBI:30616"/>
    </ligand>
</feature>
<dbReference type="InterPro" id="IPR055237">
    <property type="entry name" value="Cdc6_lid"/>
</dbReference>
<accession>A0A830G9T8</accession>
<evidence type="ECO:0000256" key="3">
    <source>
        <dbReference type="ARBA" id="ARBA00022840"/>
    </source>
</evidence>
<dbReference type="NCBIfam" id="TIGR02928">
    <property type="entry name" value="orc1/cdc6 family replication initiation protein"/>
    <property type="match status" value="1"/>
</dbReference>
<dbReference type="EMBL" id="BMOQ01000003">
    <property type="protein sequence ID" value="GGN11571.1"/>
    <property type="molecule type" value="Genomic_DNA"/>
</dbReference>